<reference evidence="2 3" key="1">
    <citation type="submission" date="2017-08" db="EMBL/GenBank/DDBJ databases">
        <title>Phylogenetic analysis of Mycobacterium avium complex whole genomes.</title>
        <authorList>
            <person name="Caverly L.J."/>
            <person name="Spilker T."/>
            <person name="Lipuma J."/>
        </authorList>
    </citation>
    <scope>NUCLEOTIDE SEQUENCE [LARGE SCALE GENOMIC DNA]</scope>
    <source>
        <strain evidence="2 3">FLAC0165</strain>
    </source>
</reference>
<dbReference type="AlphaFoldDB" id="A0A2A2ZB33"/>
<protein>
    <submittedName>
        <fullName evidence="2">Uncharacterized protein</fullName>
    </submittedName>
</protein>
<name>A0A2A2ZB33_MYCAV</name>
<dbReference type="RefSeq" id="WP_095795149.1">
    <property type="nucleotide sequence ID" value="NZ_NSFD01000055.1"/>
</dbReference>
<evidence type="ECO:0000256" key="1">
    <source>
        <dbReference type="SAM" id="MobiDB-lite"/>
    </source>
</evidence>
<organism evidence="2 3">
    <name type="scientific">Mycobacterium avium</name>
    <dbReference type="NCBI Taxonomy" id="1764"/>
    <lineage>
        <taxon>Bacteria</taxon>
        <taxon>Bacillati</taxon>
        <taxon>Actinomycetota</taxon>
        <taxon>Actinomycetes</taxon>
        <taxon>Mycobacteriales</taxon>
        <taxon>Mycobacteriaceae</taxon>
        <taxon>Mycobacterium</taxon>
        <taxon>Mycobacterium avium complex (MAC)</taxon>
    </lineage>
</organism>
<gene>
    <name evidence="2" type="ORF">CKJ66_26120</name>
</gene>
<comment type="caution">
    <text evidence="2">The sequence shown here is derived from an EMBL/GenBank/DDBJ whole genome shotgun (WGS) entry which is preliminary data.</text>
</comment>
<proteinExistence type="predicted"/>
<feature type="region of interest" description="Disordered" evidence="1">
    <location>
        <begin position="1"/>
        <end position="22"/>
    </location>
</feature>
<dbReference type="EMBL" id="NSFD01000055">
    <property type="protein sequence ID" value="PBA23747.1"/>
    <property type="molecule type" value="Genomic_DNA"/>
</dbReference>
<evidence type="ECO:0000313" key="3">
    <source>
        <dbReference type="Proteomes" id="UP000217768"/>
    </source>
</evidence>
<dbReference type="Proteomes" id="UP000217768">
    <property type="component" value="Unassembled WGS sequence"/>
</dbReference>
<accession>A0A2A2ZB33</accession>
<sequence length="217" mass="24390">MTTTPRPDADDEDTGDEPQPTWNVDIAGRLAQTTTAITEFQRNITRLTLLRAHLLSARDGTLTPTWRDNLSSTLAAPDGLPAAQHEARVDAATELANLPPADWEPDRGVGWRAALDAWFEAIKQCLTDTDEAEQRLRTQTGINLATSIIGTAIDRDLATASYRAGMAAAGLDVDWYDWLLERVHQWPDKQRRSYQLDLMTLEPTYRESVEQLPSYWR</sequence>
<evidence type="ECO:0000313" key="2">
    <source>
        <dbReference type="EMBL" id="PBA23747.1"/>
    </source>
</evidence>